<dbReference type="InterPro" id="IPR036866">
    <property type="entry name" value="RibonucZ/Hydroxyglut_hydro"/>
</dbReference>
<dbReference type="PANTHER" id="PTHR46018:SF4">
    <property type="entry name" value="METALLO-HYDROLASE YHFI-RELATED"/>
    <property type="match status" value="1"/>
</dbReference>
<keyword evidence="2" id="KW-0378">Hydrolase</keyword>
<dbReference type="SUPFAM" id="SSF56281">
    <property type="entry name" value="Metallo-hydrolase/oxidoreductase"/>
    <property type="match status" value="1"/>
</dbReference>
<dbReference type="Pfam" id="PF12706">
    <property type="entry name" value="Lactamase_B_2"/>
    <property type="match status" value="1"/>
</dbReference>
<proteinExistence type="predicted"/>
<gene>
    <name evidence="2" type="ORF">GC105_02310</name>
</gene>
<evidence type="ECO:0000313" key="2">
    <source>
        <dbReference type="EMBL" id="MPW24626.1"/>
    </source>
</evidence>
<dbReference type="CDD" id="cd07716">
    <property type="entry name" value="RNaseZ_short-form-like_MBL-fold"/>
    <property type="match status" value="1"/>
</dbReference>
<keyword evidence="3" id="KW-1185">Reference proteome</keyword>
<dbReference type="Gene3D" id="3.60.15.10">
    <property type="entry name" value="Ribonuclease Z/Hydroxyacylglutathione hydrolase-like"/>
    <property type="match status" value="1"/>
</dbReference>
<protein>
    <submittedName>
        <fullName evidence="2">MBL fold metallo-hydrolase</fullName>
    </submittedName>
</protein>
<dbReference type="EMBL" id="WHNX01000003">
    <property type="protein sequence ID" value="MPW24626.1"/>
    <property type="molecule type" value="Genomic_DNA"/>
</dbReference>
<dbReference type="InterPro" id="IPR001279">
    <property type="entry name" value="Metallo-B-lactamas"/>
</dbReference>
<comment type="caution">
    <text evidence="2">The sequence shown here is derived from an EMBL/GenBank/DDBJ whole genome shotgun (WGS) entry which is preliminary data.</text>
</comment>
<organism evidence="2 3">
    <name type="scientific">Alkalibaculum sporogenes</name>
    <dbReference type="NCBI Taxonomy" id="2655001"/>
    <lineage>
        <taxon>Bacteria</taxon>
        <taxon>Bacillati</taxon>
        <taxon>Bacillota</taxon>
        <taxon>Clostridia</taxon>
        <taxon>Eubacteriales</taxon>
        <taxon>Eubacteriaceae</taxon>
        <taxon>Alkalibaculum</taxon>
    </lineage>
</organism>
<dbReference type="GO" id="GO:0042781">
    <property type="term" value="F:3'-tRNA processing endoribonuclease activity"/>
    <property type="evidence" value="ECO:0007669"/>
    <property type="project" value="TreeGrafter"/>
</dbReference>
<dbReference type="SMART" id="SM00849">
    <property type="entry name" value="Lactamase_B"/>
    <property type="match status" value="1"/>
</dbReference>
<sequence length="240" mass="27464">MEMKLTVLGNNGPYPTANGACSGYLIEHDDTKILLDCGNGVMSNLLNVCDIMKLDAIILTHLHPDHISDIFIMRYALQRKGIQIPLYAPSSPSDEYKRLEYKNVFDICEIYQDLKLTIGQLSITFREFKHVLRNYGICIETENKKFVYTGDMIYDENIIEFASNSDVLLIEAGVLHRDLKFNPPHLSAKQACEIGKKSKVKKLFLTHFNPEYTIDEYIKESINQFDGLLVLATIMKTYQI</sequence>
<dbReference type="Proteomes" id="UP000440004">
    <property type="component" value="Unassembled WGS sequence"/>
</dbReference>
<dbReference type="AlphaFoldDB" id="A0A6A7K594"/>
<dbReference type="PANTHER" id="PTHR46018">
    <property type="entry name" value="ZINC PHOSPHODIESTERASE ELAC PROTEIN 1"/>
    <property type="match status" value="1"/>
</dbReference>
<accession>A0A6A7K594</accession>
<reference evidence="2 3" key="1">
    <citation type="submission" date="2019-10" db="EMBL/GenBank/DDBJ databases">
        <title>Alkalibaculum tamaniensis sp.nov., a new alkaliphilic acetogen, isolated on methoxylated aromatics from a mud volcano.</title>
        <authorList>
            <person name="Khomyakova M.A."/>
            <person name="Merkel A.Y."/>
            <person name="Bonch-Osmolovskaya E.A."/>
            <person name="Slobodkin A.I."/>
        </authorList>
    </citation>
    <scope>NUCLEOTIDE SEQUENCE [LARGE SCALE GENOMIC DNA]</scope>
    <source>
        <strain evidence="2 3">M08DMB</strain>
    </source>
</reference>
<evidence type="ECO:0000259" key="1">
    <source>
        <dbReference type="SMART" id="SM00849"/>
    </source>
</evidence>
<evidence type="ECO:0000313" key="3">
    <source>
        <dbReference type="Proteomes" id="UP000440004"/>
    </source>
</evidence>
<feature type="domain" description="Metallo-beta-lactamase" evidence="1">
    <location>
        <begin position="20"/>
        <end position="207"/>
    </location>
</feature>
<name>A0A6A7K594_9FIRM</name>